<protein>
    <recommendedName>
        <fullName evidence="7">Reverse transcriptase domain-containing protein</fullName>
    </recommendedName>
</protein>
<dbReference type="RefSeq" id="XP_056690447.1">
    <property type="nucleotide sequence ID" value="XM_056834469.1"/>
</dbReference>
<dbReference type="Pfam" id="PF19259">
    <property type="entry name" value="Ty3_capsid"/>
    <property type="match status" value="1"/>
</dbReference>
<dbReference type="Proteomes" id="UP000813463">
    <property type="component" value="Chromosome 1"/>
</dbReference>
<dbReference type="InterPro" id="IPR043128">
    <property type="entry name" value="Rev_trsase/Diguanyl_cyclase"/>
</dbReference>
<dbReference type="GeneID" id="130465633"/>
<evidence type="ECO:0000256" key="6">
    <source>
        <dbReference type="SAM" id="MobiDB-lite"/>
    </source>
</evidence>
<dbReference type="CDD" id="cd01647">
    <property type="entry name" value="RT_LTR"/>
    <property type="match status" value="1"/>
</dbReference>
<dbReference type="PANTHER" id="PTHR37984">
    <property type="entry name" value="PROTEIN CBG26694"/>
    <property type="match status" value="1"/>
</dbReference>
<feature type="compositionally biased region" description="Low complexity" evidence="6">
    <location>
        <begin position="230"/>
        <end position="244"/>
    </location>
</feature>
<dbReference type="InterPro" id="IPR045358">
    <property type="entry name" value="Ty3_capsid"/>
</dbReference>
<keyword evidence="1" id="KW-0808">Transferase</keyword>
<reference evidence="9" key="2">
    <citation type="submission" date="2025-08" db="UniProtKB">
        <authorList>
            <consortium name="RefSeq"/>
        </authorList>
    </citation>
    <scope>IDENTIFICATION</scope>
    <source>
        <tissue evidence="9">Leaf</tissue>
    </source>
</reference>
<evidence type="ECO:0000256" key="3">
    <source>
        <dbReference type="ARBA" id="ARBA00022722"/>
    </source>
</evidence>
<evidence type="ECO:0000256" key="2">
    <source>
        <dbReference type="ARBA" id="ARBA00022695"/>
    </source>
</evidence>
<keyword evidence="2" id="KW-0548">Nucleotidyltransferase</keyword>
<keyword evidence="4" id="KW-0378">Hydrolase</keyword>
<evidence type="ECO:0000259" key="7">
    <source>
        <dbReference type="PROSITE" id="PS50878"/>
    </source>
</evidence>
<keyword evidence="4" id="KW-0255">Endonuclease</keyword>
<dbReference type="CDD" id="cd00303">
    <property type="entry name" value="retropepsin_like"/>
    <property type="match status" value="1"/>
</dbReference>
<keyword evidence="3" id="KW-0540">Nuclease</keyword>
<name>A0ABM3R4B7_SPIOL</name>
<dbReference type="PANTHER" id="PTHR37984:SF5">
    <property type="entry name" value="PROTEIN NYNRIN-LIKE"/>
    <property type="match status" value="1"/>
</dbReference>
<feature type="domain" description="Reverse transcriptase" evidence="7">
    <location>
        <begin position="584"/>
        <end position="798"/>
    </location>
</feature>
<dbReference type="InterPro" id="IPR041577">
    <property type="entry name" value="RT_RNaseH_2"/>
</dbReference>
<evidence type="ECO:0000313" key="8">
    <source>
        <dbReference type="Proteomes" id="UP000813463"/>
    </source>
</evidence>
<dbReference type="InterPro" id="IPR021109">
    <property type="entry name" value="Peptidase_aspartic_dom_sf"/>
</dbReference>
<dbReference type="InterPro" id="IPR050951">
    <property type="entry name" value="Retrovirus_Pol_polyprotein"/>
</dbReference>
<dbReference type="Pfam" id="PF08284">
    <property type="entry name" value="RVP_2"/>
    <property type="match status" value="1"/>
</dbReference>
<evidence type="ECO:0000256" key="4">
    <source>
        <dbReference type="ARBA" id="ARBA00022759"/>
    </source>
</evidence>
<evidence type="ECO:0000256" key="5">
    <source>
        <dbReference type="ARBA" id="ARBA00023268"/>
    </source>
</evidence>
<dbReference type="Gene3D" id="3.30.70.270">
    <property type="match status" value="2"/>
</dbReference>
<dbReference type="PROSITE" id="PS50878">
    <property type="entry name" value="RT_POL"/>
    <property type="match status" value="1"/>
</dbReference>
<dbReference type="SUPFAM" id="SSF50630">
    <property type="entry name" value="Acid proteases"/>
    <property type="match status" value="1"/>
</dbReference>
<sequence>MEEQVKALEQNLEEQASNMQLLMQMIKEIKDSSAARNGASESPRNSFIGVNSTRPQGMIPKLQFPTFDGTNPKNWIKKCSRYFTLCNIAEECRVNLASLYMTEKAETWVSSYLAIRKDVEWDDFIIDLTARFKDGKGINAVEQFNKLEQGESLEDYIDEFENLRSVLLQNRHRLPEEFILDSFVGGLKPTIKPFVRAFNPTNISEAVKFARLQEEQLTACAMKTQPKISSTFSSIPSQKSSQTSYTQNLKPPLLPTPQIKPSQNLTKFHPKPFKHIPADVRAQKIAKGLCYYCDQKYEKGHKCQFREPQLFTVEIQPEYVEDVVESDEEMREEVVVEPCISVSALSGNQNFHTMRVVGLVEGKPLHILVDSGSTQNFLDVVLAKKLGCEVEEISPQAITVADGNHIQCQYRCNNFSWKMDKKVFSADVMLIPLGGCDMVLGVQWLSTLGQIKWDFKQLMMQFELEGEQLILRGISPKKLKVLEKEPSCKLLLNAAQLCLMQVVELSALGWENTEKQEDSTLVELEKLKKQFSEVFDDPVELPPLRGVFDHRIPLKNDAEAMSIRPYRYPLKQRDVIEQLVQEMQERGIIQNSSSPFASPVVLVGKKDGTWRLCVDYRELNRRTIKDKFPIPVVEELIDELAGATVFTKLDLRAGYHQLRVHPDDVFKTAFKTHTGHYEFLVMPFGLTNAPASFQNWMNQVFKKLLRKCVLIFFDDILIYSRNLNEHWSHLKIVFELMRLNKMCVKESKCSFAKDKVEYLGHFISAKGVETDPKKIEAVSKWPAPVTLKDLRSFLGLTGYYRKFVKNYAMICRPLHDLLKKGSFQWNELAQHAFERLKEALVSSPVLAVPDFSKQFIVETDASNSGIGAV</sequence>
<dbReference type="InterPro" id="IPR043502">
    <property type="entry name" value="DNA/RNA_pol_sf"/>
</dbReference>
<reference evidence="8" key="1">
    <citation type="journal article" date="2021" name="Nat. Commun.">
        <title>Genomic analyses provide insights into spinach domestication and the genetic basis of agronomic traits.</title>
        <authorList>
            <person name="Cai X."/>
            <person name="Sun X."/>
            <person name="Xu C."/>
            <person name="Sun H."/>
            <person name="Wang X."/>
            <person name="Ge C."/>
            <person name="Zhang Z."/>
            <person name="Wang Q."/>
            <person name="Fei Z."/>
            <person name="Jiao C."/>
            <person name="Wang Q."/>
        </authorList>
    </citation>
    <scope>NUCLEOTIDE SEQUENCE [LARGE SCALE GENOMIC DNA]</scope>
    <source>
        <strain evidence="8">cv. Varoflay</strain>
    </source>
</reference>
<keyword evidence="5" id="KW-0511">Multifunctional enzyme</keyword>
<evidence type="ECO:0000313" key="9">
    <source>
        <dbReference type="RefSeq" id="XP_056690447.1"/>
    </source>
</evidence>
<keyword evidence="8" id="KW-1185">Reference proteome</keyword>
<feature type="region of interest" description="Disordered" evidence="6">
    <location>
        <begin position="230"/>
        <end position="256"/>
    </location>
</feature>
<dbReference type="Gene3D" id="3.10.10.10">
    <property type="entry name" value="HIV Type 1 Reverse Transcriptase, subunit A, domain 1"/>
    <property type="match status" value="1"/>
</dbReference>
<gene>
    <name evidence="9" type="primary">LOC130465633</name>
</gene>
<accession>A0ABM3R4B7</accession>
<dbReference type="InterPro" id="IPR000477">
    <property type="entry name" value="RT_dom"/>
</dbReference>
<dbReference type="SUPFAM" id="SSF56672">
    <property type="entry name" value="DNA/RNA polymerases"/>
    <property type="match status" value="1"/>
</dbReference>
<evidence type="ECO:0000256" key="1">
    <source>
        <dbReference type="ARBA" id="ARBA00022679"/>
    </source>
</evidence>
<dbReference type="Pfam" id="PF17919">
    <property type="entry name" value="RT_RNaseH_2"/>
    <property type="match status" value="1"/>
</dbReference>
<proteinExistence type="predicted"/>
<dbReference type="Pfam" id="PF00078">
    <property type="entry name" value="RVT_1"/>
    <property type="match status" value="1"/>
</dbReference>
<organism evidence="8 9">
    <name type="scientific">Spinacia oleracea</name>
    <name type="common">Spinach</name>
    <dbReference type="NCBI Taxonomy" id="3562"/>
    <lineage>
        <taxon>Eukaryota</taxon>
        <taxon>Viridiplantae</taxon>
        <taxon>Streptophyta</taxon>
        <taxon>Embryophyta</taxon>
        <taxon>Tracheophyta</taxon>
        <taxon>Spermatophyta</taxon>
        <taxon>Magnoliopsida</taxon>
        <taxon>eudicotyledons</taxon>
        <taxon>Gunneridae</taxon>
        <taxon>Pentapetalae</taxon>
        <taxon>Caryophyllales</taxon>
        <taxon>Chenopodiaceae</taxon>
        <taxon>Chenopodioideae</taxon>
        <taxon>Anserineae</taxon>
        <taxon>Spinacia</taxon>
    </lineage>
</organism>
<dbReference type="Gene3D" id="2.40.70.10">
    <property type="entry name" value="Acid Proteases"/>
    <property type="match status" value="1"/>
</dbReference>